<organism evidence="3 4">
    <name type="scientific">Actinomycetospora endophytica</name>
    <dbReference type="NCBI Taxonomy" id="2291215"/>
    <lineage>
        <taxon>Bacteria</taxon>
        <taxon>Bacillati</taxon>
        <taxon>Actinomycetota</taxon>
        <taxon>Actinomycetes</taxon>
        <taxon>Pseudonocardiales</taxon>
        <taxon>Pseudonocardiaceae</taxon>
        <taxon>Actinomycetospora</taxon>
    </lineage>
</organism>
<dbReference type="PANTHER" id="PTHR35174">
    <property type="entry name" value="BLL7171 PROTEIN-RELATED"/>
    <property type="match status" value="1"/>
</dbReference>
<evidence type="ECO:0000256" key="1">
    <source>
        <dbReference type="ARBA" id="ARBA00007689"/>
    </source>
</evidence>
<comment type="similarity">
    <text evidence="1">Belongs to the YciI family.</text>
</comment>
<protein>
    <submittedName>
        <fullName evidence="3">YciI family protein</fullName>
    </submittedName>
</protein>
<keyword evidence="4" id="KW-1185">Reference proteome</keyword>
<name>A0ABS8PE97_9PSEU</name>
<dbReference type="InterPro" id="IPR011008">
    <property type="entry name" value="Dimeric_a/b-barrel"/>
</dbReference>
<evidence type="ECO:0000313" key="4">
    <source>
        <dbReference type="Proteomes" id="UP001199469"/>
    </source>
</evidence>
<proteinExistence type="inferred from homology"/>
<sequence>MRFLMTTGENSRQPDEALFAEMGAFIEEMAASGRLVVTGGLGPDPRRMESLGDEITVTDGPFTETKEAILGFAIMDCDSWDEALEIARRFRAIVGDGQSTIHQVFGPDE</sequence>
<reference evidence="3 4" key="1">
    <citation type="submission" date="2021-11" db="EMBL/GenBank/DDBJ databases">
        <title>Draft genome sequence of Actinomycetospora sp. SF1 isolated from the rhizosphere soil.</title>
        <authorList>
            <person name="Duangmal K."/>
            <person name="Chantavorakit T."/>
        </authorList>
    </citation>
    <scope>NUCLEOTIDE SEQUENCE [LARGE SCALE GENOMIC DNA]</scope>
    <source>
        <strain evidence="3 4">TBRC 5722</strain>
    </source>
</reference>
<evidence type="ECO:0000259" key="2">
    <source>
        <dbReference type="Pfam" id="PF03795"/>
    </source>
</evidence>
<dbReference type="Proteomes" id="UP001199469">
    <property type="component" value="Unassembled WGS sequence"/>
</dbReference>
<gene>
    <name evidence="3" type="ORF">LQ327_24755</name>
</gene>
<evidence type="ECO:0000313" key="3">
    <source>
        <dbReference type="EMBL" id="MCD2196587.1"/>
    </source>
</evidence>
<dbReference type="Pfam" id="PF03795">
    <property type="entry name" value="YCII"/>
    <property type="match status" value="1"/>
</dbReference>
<dbReference type="SUPFAM" id="SSF54909">
    <property type="entry name" value="Dimeric alpha+beta barrel"/>
    <property type="match status" value="1"/>
</dbReference>
<dbReference type="EMBL" id="JAJNDB010000006">
    <property type="protein sequence ID" value="MCD2196587.1"/>
    <property type="molecule type" value="Genomic_DNA"/>
</dbReference>
<dbReference type="PANTHER" id="PTHR35174:SF1">
    <property type="entry name" value="BLL0086 PROTEIN"/>
    <property type="match status" value="1"/>
</dbReference>
<dbReference type="RefSeq" id="WP_230738462.1">
    <property type="nucleotide sequence ID" value="NZ_JAJNDB010000006.1"/>
</dbReference>
<feature type="domain" description="YCII-related" evidence="2">
    <location>
        <begin position="4"/>
        <end position="90"/>
    </location>
</feature>
<dbReference type="InterPro" id="IPR005545">
    <property type="entry name" value="YCII"/>
</dbReference>
<accession>A0ABS8PE97</accession>
<comment type="caution">
    <text evidence="3">The sequence shown here is derived from an EMBL/GenBank/DDBJ whole genome shotgun (WGS) entry which is preliminary data.</text>
</comment>
<dbReference type="Gene3D" id="3.30.70.1060">
    <property type="entry name" value="Dimeric alpha+beta barrel"/>
    <property type="match status" value="1"/>
</dbReference>